<dbReference type="Proteomes" id="UP001501352">
    <property type="component" value="Unassembled WGS sequence"/>
</dbReference>
<keyword evidence="2" id="KW-1185">Reference proteome</keyword>
<dbReference type="EMBL" id="BAAAGA010000001">
    <property type="protein sequence ID" value="GAA0615178.1"/>
    <property type="molecule type" value="Genomic_DNA"/>
</dbReference>
<evidence type="ECO:0000313" key="2">
    <source>
        <dbReference type="Proteomes" id="UP001501352"/>
    </source>
</evidence>
<protein>
    <submittedName>
        <fullName evidence="1">Uncharacterized protein</fullName>
    </submittedName>
</protein>
<reference evidence="1 2" key="1">
    <citation type="journal article" date="2019" name="Int. J. Syst. Evol. Microbiol.">
        <title>The Global Catalogue of Microorganisms (GCM) 10K type strain sequencing project: providing services to taxonomists for standard genome sequencing and annotation.</title>
        <authorList>
            <consortium name="The Broad Institute Genomics Platform"/>
            <consortium name="The Broad Institute Genome Sequencing Center for Infectious Disease"/>
            <person name="Wu L."/>
            <person name="Ma J."/>
        </authorList>
    </citation>
    <scope>NUCLEOTIDE SEQUENCE [LARGE SCALE GENOMIC DNA]</scope>
    <source>
        <strain evidence="1 2">JCM 12928</strain>
    </source>
</reference>
<sequence>MITPTAEQCERAIDEAIAEVRAKFAQALEDDRDGGNVFVVLGKTFRVDQARQLLTDVHDDPGAWTQHQGRRTLSVARRVDRGTLSLFVGSNRFVTAETAFLAFADIVTGKKLRNWANIPGVLNLFAVEGLLFPEQDIAIRVTAARLLETGDETDLHAVLPPLHTGWDPLHDLLAPETEAEYRLRPSECLNQQSWPDYLMRLLGEVLPDTTGKPSTTGTADDAWRLFRTHTPKLEQYVRDHLFARLARAIADADDQHVLLHPPADR</sequence>
<name>A0ABN1GNH4_9CAUL</name>
<accession>A0ABN1GNH4</accession>
<organism evidence="1 2">
    <name type="scientific">Brevundimonas kwangchunensis</name>
    <dbReference type="NCBI Taxonomy" id="322163"/>
    <lineage>
        <taxon>Bacteria</taxon>
        <taxon>Pseudomonadati</taxon>
        <taxon>Pseudomonadota</taxon>
        <taxon>Alphaproteobacteria</taxon>
        <taxon>Caulobacterales</taxon>
        <taxon>Caulobacteraceae</taxon>
        <taxon>Brevundimonas</taxon>
    </lineage>
</organism>
<gene>
    <name evidence="1" type="ORF">GCM10009422_07740</name>
</gene>
<evidence type="ECO:0000313" key="1">
    <source>
        <dbReference type="EMBL" id="GAA0615178.1"/>
    </source>
</evidence>
<proteinExistence type="predicted"/>
<comment type="caution">
    <text evidence="1">The sequence shown here is derived from an EMBL/GenBank/DDBJ whole genome shotgun (WGS) entry which is preliminary data.</text>
</comment>
<dbReference type="RefSeq" id="WP_343790645.1">
    <property type="nucleotide sequence ID" value="NZ_BAAAGA010000001.1"/>
</dbReference>